<dbReference type="Proteomes" id="UP001206925">
    <property type="component" value="Unassembled WGS sequence"/>
</dbReference>
<protein>
    <submittedName>
        <fullName evidence="1">Uncharacterized protein</fullName>
    </submittedName>
</protein>
<comment type="caution">
    <text evidence="1">The sequence shown here is derived from an EMBL/GenBank/DDBJ whole genome shotgun (WGS) entry which is preliminary data.</text>
</comment>
<proteinExistence type="predicted"/>
<gene>
    <name evidence="1" type="ORF">M8C21_016204</name>
</gene>
<sequence>MPISRVRKEEGFRVKNRGEETSEASKIKICLWEAYLQKNACSCYNVSSLDIHGQVHSLAIN</sequence>
<keyword evidence="2" id="KW-1185">Reference proteome</keyword>
<dbReference type="AlphaFoldDB" id="A0AAD5CPL6"/>
<dbReference type="EMBL" id="JAMZMK010007509">
    <property type="protein sequence ID" value="KAI7744530.1"/>
    <property type="molecule type" value="Genomic_DNA"/>
</dbReference>
<reference evidence="1" key="1">
    <citation type="submission" date="2022-06" db="EMBL/GenBank/DDBJ databases">
        <title>Uncovering the hologenomic basis of an extraordinary plant invasion.</title>
        <authorList>
            <person name="Bieker V.C."/>
            <person name="Martin M.D."/>
            <person name="Gilbert T."/>
            <person name="Hodgins K."/>
            <person name="Battlay P."/>
            <person name="Petersen B."/>
            <person name="Wilson J."/>
        </authorList>
    </citation>
    <scope>NUCLEOTIDE SEQUENCE</scope>
    <source>
        <strain evidence="1">AA19_3_7</strain>
        <tissue evidence="1">Leaf</tissue>
    </source>
</reference>
<evidence type="ECO:0000313" key="2">
    <source>
        <dbReference type="Proteomes" id="UP001206925"/>
    </source>
</evidence>
<accession>A0AAD5CPL6</accession>
<organism evidence="1 2">
    <name type="scientific">Ambrosia artemisiifolia</name>
    <name type="common">Common ragweed</name>
    <dbReference type="NCBI Taxonomy" id="4212"/>
    <lineage>
        <taxon>Eukaryota</taxon>
        <taxon>Viridiplantae</taxon>
        <taxon>Streptophyta</taxon>
        <taxon>Embryophyta</taxon>
        <taxon>Tracheophyta</taxon>
        <taxon>Spermatophyta</taxon>
        <taxon>Magnoliopsida</taxon>
        <taxon>eudicotyledons</taxon>
        <taxon>Gunneridae</taxon>
        <taxon>Pentapetalae</taxon>
        <taxon>asterids</taxon>
        <taxon>campanulids</taxon>
        <taxon>Asterales</taxon>
        <taxon>Asteraceae</taxon>
        <taxon>Asteroideae</taxon>
        <taxon>Heliantheae alliance</taxon>
        <taxon>Heliantheae</taxon>
        <taxon>Ambrosia</taxon>
    </lineage>
</organism>
<name>A0AAD5CPL6_AMBAR</name>
<evidence type="ECO:0000313" key="1">
    <source>
        <dbReference type="EMBL" id="KAI7744530.1"/>
    </source>
</evidence>